<organism evidence="5 6">
    <name type="scientific">Alcaligenes endophyticus</name>
    <dbReference type="NCBI Taxonomy" id="1929088"/>
    <lineage>
        <taxon>Bacteria</taxon>
        <taxon>Pseudomonadati</taxon>
        <taxon>Pseudomonadota</taxon>
        <taxon>Betaproteobacteria</taxon>
        <taxon>Burkholderiales</taxon>
        <taxon>Alcaligenaceae</taxon>
        <taxon>Alcaligenes</taxon>
    </lineage>
</organism>
<feature type="transmembrane region" description="Helical" evidence="4">
    <location>
        <begin position="169"/>
        <end position="188"/>
    </location>
</feature>
<feature type="transmembrane region" description="Helical" evidence="4">
    <location>
        <begin position="100"/>
        <end position="117"/>
    </location>
</feature>
<dbReference type="EMBL" id="JAJHNU010000002">
    <property type="protein sequence ID" value="MDN4121639.1"/>
    <property type="molecule type" value="Genomic_DNA"/>
</dbReference>
<gene>
    <name evidence="5" type="ORF">LMS43_10090</name>
</gene>
<keyword evidence="6" id="KW-1185">Reference proteome</keyword>
<feature type="transmembrane region" description="Helical" evidence="4">
    <location>
        <begin position="281"/>
        <end position="301"/>
    </location>
</feature>
<name>A0ABT8EK09_9BURK</name>
<evidence type="ECO:0000256" key="3">
    <source>
        <dbReference type="ARBA" id="ARBA00023136"/>
    </source>
</evidence>
<feature type="transmembrane region" description="Helical" evidence="4">
    <location>
        <begin position="217"/>
        <end position="236"/>
    </location>
</feature>
<dbReference type="Pfam" id="PF07690">
    <property type="entry name" value="MFS_1"/>
    <property type="match status" value="1"/>
</dbReference>
<evidence type="ECO:0000256" key="2">
    <source>
        <dbReference type="ARBA" id="ARBA00022989"/>
    </source>
</evidence>
<feature type="transmembrane region" description="Helical" evidence="4">
    <location>
        <begin position="77"/>
        <end position="94"/>
    </location>
</feature>
<dbReference type="Proteomes" id="UP001168613">
    <property type="component" value="Unassembled WGS sequence"/>
</dbReference>
<proteinExistence type="predicted"/>
<protein>
    <submittedName>
        <fullName evidence="5">MFS transporter</fullName>
    </submittedName>
</protein>
<evidence type="ECO:0000313" key="5">
    <source>
        <dbReference type="EMBL" id="MDN4121639.1"/>
    </source>
</evidence>
<keyword evidence="1 4" id="KW-0812">Transmembrane</keyword>
<feature type="transmembrane region" description="Helical" evidence="4">
    <location>
        <begin position="307"/>
        <end position="330"/>
    </location>
</feature>
<dbReference type="RefSeq" id="WP_266124306.1">
    <property type="nucleotide sequence ID" value="NZ_JAJHNU010000002.1"/>
</dbReference>
<dbReference type="SUPFAM" id="SSF103473">
    <property type="entry name" value="MFS general substrate transporter"/>
    <property type="match status" value="1"/>
</dbReference>
<dbReference type="InterPro" id="IPR011701">
    <property type="entry name" value="MFS"/>
</dbReference>
<comment type="caution">
    <text evidence="5">The sequence shown here is derived from an EMBL/GenBank/DDBJ whole genome shotgun (WGS) entry which is preliminary data.</text>
</comment>
<accession>A0ABT8EK09</accession>
<feature type="transmembrane region" description="Helical" evidence="4">
    <location>
        <begin position="256"/>
        <end position="274"/>
    </location>
</feature>
<dbReference type="PANTHER" id="PTHR23534:SF1">
    <property type="entry name" value="MAJOR FACILITATOR SUPERFAMILY PROTEIN"/>
    <property type="match status" value="1"/>
</dbReference>
<feature type="transmembrane region" description="Helical" evidence="4">
    <location>
        <begin position="342"/>
        <end position="364"/>
    </location>
</feature>
<evidence type="ECO:0000256" key="4">
    <source>
        <dbReference type="SAM" id="Phobius"/>
    </source>
</evidence>
<dbReference type="InterPro" id="IPR036259">
    <property type="entry name" value="MFS_trans_sf"/>
</dbReference>
<evidence type="ECO:0000313" key="6">
    <source>
        <dbReference type="Proteomes" id="UP001168613"/>
    </source>
</evidence>
<dbReference type="PANTHER" id="PTHR23534">
    <property type="entry name" value="MFS PERMEASE"/>
    <property type="match status" value="1"/>
</dbReference>
<sequence length="404" mass="42714">MSSGDSGRHNALVLSGMQALGGANPALVVALSSLVGQQLASSPELATLPVTTFNLGLALGILPAIFMMQRIGRKQAYLLGAILGIGGGLLATWGIYIASFTIFCLGVALAGCYASYVQNYRFAAADGANDEFRPKATSWVLAGGLLGAVIASQTIIWTSDLTPLHPFMASFFSQAVLAACVIPLVLLLRAKSLGSTSRHTGPYQGRPLKEIARQPRFIVAVLAGVASYGLMNFMMTASPLAMIGCGHSITDSTLGIQWHILAMFGPSFITGNLIKRFGQIPITMIGLLLIGAASAVALTGLSVNHFWLSLILLGVGWNFGFIGATNMVISCYRPVERSRVQALNDFIVFGCVALSSFSSGQVLAKYGWDVINQGSFPIVIALLCALSWLWRHESRSPASHTTTA</sequence>
<feature type="transmembrane region" description="Helical" evidence="4">
    <location>
        <begin position="46"/>
        <end position="65"/>
    </location>
</feature>
<reference evidence="5" key="1">
    <citation type="submission" date="2021-11" db="EMBL/GenBank/DDBJ databases">
        <title>Draft genome sequence of Alcaligenes endophyticus type strain CCUG 75668T.</title>
        <authorList>
            <person name="Salva-Serra F."/>
            <person name="Duran R.E."/>
            <person name="Seeger M."/>
            <person name="Moore E.R.B."/>
            <person name="Jaen-Luchoro D."/>
        </authorList>
    </citation>
    <scope>NUCLEOTIDE SEQUENCE</scope>
    <source>
        <strain evidence="5">CCUG 75668</strain>
    </source>
</reference>
<evidence type="ECO:0000256" key="1">
    <source>
        <dbReference type="ARBA" id="ARBA00022692"/>
    </source>
</evidence>
<feature type="transmembrane region" description="Helical" evidence="4">
    <location>
        <begin position="138"/>
        <end position="157"/>
    </location>
</feature>
<dbReference type="Gene3D" id="1.20.1250.20">
    <property type="entry name" value="MFS general substrate transporter like domains"/>
    <property type="match status" value="1"/>
</dbReference>
<feature type="transmembrane region" description="Helical" evidence="4">
    <location>
        <begin position="370"/>
        <end position="390"/>
    </location>
</feature>
<keyword evidence="3 4" id="KW-0472">Membrane</keyword>
<keyword evidence="2 4" id="KW-1133">Transmembrane helix</keyword>